<dbReference type="SUPFAM" id="SSF52980">
    <property type="entry name" value="Restriction endonuclease-like"/>
    <property type="match status" value="1"/>
</dbReference>
<dbReference type="Proteomes" id="UP001161325">
    <property type="component" value="Unassembled WGS sequence"/>
</dbReference>
<dbReference type="PANTHER" id="PTHR34107:SF4">
    <property type="entry name" value="SLL1222 PROTEIN"/>
    <property type="match status" value="1"/>
</dbReference>
<dbReference type="AlphaFoldDB" id="A0AA37Q818"/>
<organism evidence="2 3">
    <name type="scientific">Roseisolibacter agri</name>
    <dbReference type="NCBI Taxonomy" id="2014610"/>
    <lineage>
        <taxon>Bacteria</taxon>
        <taxon>Pseudomonadati</taxon>
        <taxon>Gemmatimonadota</taxon>
        <taxon>Gemmatimonadia</taxon>
        <taxon>Gemmatimonadales</taxon>
        <taxon>Gemmatimonadaceae</taxon>
        <taxon>Roseisolibacter</taxon>
    </lineage>
</organism>
<dbReference type="Gene3D" id="3.90.1570.10">
    <property type="entry name" value="tt1808, chain A"/>
    <property type="match status" value="1"/>
</dbReference>
<dbReference type="InterPro" id="IPR008538">
    <property type="entry name" value="Uma2"/>
</dbReference>
<evidence type="ECO:0000259" key="1">
    <source>
        <dbReference type="Pfam" id="PF05685"/>
    </source>
</evidence>
<evidence type="ECO:0000313" key="3">
    <source>
        <dbReference type="Proteomes" id="UP001161325"/>
    </source>
</evidence>
<comment type="caution">
    <text evidence="2">The sequence shown here is derived from an EMBL/GenBank/DDBJ whole genome shotgun (WGS) entry which is preliminary data.</text>
</comment>
<dbReference type="InterPro" id="IPR011335">
    <property type="entry name" value="Restrct_endonuc-II-like"/>
</dbReference>
<dbReference type="CDD" id="cd06260">
    <property type="entry name" value="DUF820-like"/>
    <property type="match status" value="1"/>
</dbReference>
<feature type="domain" description="Putative restriction endonuclease" evidence="1">
    <location>
        <begin position="27"/>
        <end position="156"/>
    </location>
</feature>
<sequence length="189" mass="21645">MRMATPEPIYHTADMVRALNEANPHWTPRYETVYGELLVTPAPRVWHEVVVLRLVTALTTFLRDDPTWVVFGSLSDLTWGLPDTLVSPDVFVVSRAEAATDSWDRFRTVPLAVEVLSPSSLRADRFTKRRLYQDREVGLYWIVDADAHTVEVWTPDVHFPSVERETLTWQPAPDAAPFVYPLAELFQPL</sequence>
<keyword evidence="3" id="KW-1185">Reference proteome</keyword>
<accession>A0AA37Q818</accession>
<name>A0AA37Q818_9BACT</name>
<dbReference type="Pfam" id="PF05685">
    <property type="entry name" value="Uma2"/>
    <property type="match status" value="1"/>
</dbReference>
<protein>
    <recommendedName>
        <fullName evidence="1">Putative restriction endonuclease domain-containing protein</fullName>
    </recommendedName>
</protein>
<dbReference type="PANTHER" id="PTHR34107">
    <property type="entry name" value="SLL0198 PROTEIN-RELATED"/>
    <property type="match status" value="1"/>
</dbReference>
<evidence type="ECO:0000313" key="2">
    <source>
        <dbReference type="EMBL" id="GLC25442.1"/>
    </source>
</evidence>
<gene>
    <name evidence="2" type="ORF">rosag_19550</name>
</gene>
<reference evidence="2" key="1">
    <citation type="submission" date="2022-08" db="EMBL/GenBank/DDBJ databases">
        <title>Draft genome sequencing of Roseisolibacter agri AW1220.</title>
        <authorList>
            <person name="Tobiishi Y."/>
            <person name="Tonouchi A."/>
        </authorList>
    </citation>
    <scope>NUCLEOTIDE SEQUENCE</scope>
    <source>
        <strain evidence="2">AW1220</strain>
    </source>
</reference>
<proteinExistence type="predicted"/>
<dbReference type="EMBL" id="BRXS01000003">
    <property type="protein sequence ID" value="GLC25442.1"/>
    <property type="molecule type" value="Genomic_DNA"/>
</dbReference>
<dbReference type="InterPro" id="IPR012296">
    <property type="entry name" value="Nuclease_put_TT1808"/>
</dbReference>